<feature type="transmembrane region" description="Helical" evidence="1">
    <location>
        <begin position="65"/>
        <end position="84"/>
    </location>
</feature>
<gene>
    <name evidence="2" type="ORF">SJ2017_0740</name>
</gene>
<dbReference type="Proteomes" id="UP000191820">
    <property type="component" value="Chromosome"/>
</dbReference>
<protein>
    <recommendedName>
        <fullName evidence="4">DUF998 domain-containing protein</fullName>
    </recommendedName>
</protein>
<organism evidence="2 3">
    <name type="scientific">Shewanella japonica</name>
    <dbReference type="NCBI Taxonomy" id="93973"/>
    <lineage>
        <taxon>Bacteria</taxon>
        <taxon>Pseudomonadati</taxon>
        <taxon>Pseudomonadota</taxon>
        <taxon>Gammaproteobacteria</taxon>
        <taxon>Alteromonadales</taxon>
        <taxon>Shewanellaceae</taxon>
        <taxon>Shewanella</taxon>
    </lineage>
</organism>
<feature type="transmembrane region" description="Helical" evidence="1">
    <location>
        <begin position="152"/>
        <end position="172"/>
    </location>
</feature>
<keyword evidence="1" id="KW-0472">Membrane</keyword>
<keyword evidence="3" id="KW-1185">Reference proteome</keyword>
<evidence type="ECO:0008006" key="4">
    <source>
        <dbReference type="Google" id="ProtNLM"/>
    </source>
</evidence>
<proteinExistence type="predicted"/>
<evidence type="ECO:0000313" key="2">
    <source>
        <dbReference type="EMBL" id="ARD21077.1"/>
    </source>
</evidence>
<dbReference type="RefSeq" id="WP_167692885.1">
    <property type="nucleotide sequence ID" value="NZ_CP020472.1"/>
</dbReference>
<accession>A0ABM6JID3</accession>
<dbReference type="EMBL" id="CP020472">
    <property type="protein sequence ID" value="ARD21077.1"/>
    <property type="molecule type" value="Genomic_DNA"/>
</dbReference>
<evidence type="ECO:0000313" key="3">
    <source>
        <dbReference type="Proteomes" id="UP000191820"/>
    </source>
</evidence>
<feature type="transmembrane region" description="Helical" evidence="1">
    <location>
        <begin position="192"/>
        <end position="214"/>
    </location>
</feature>
<keyword evidence="1" id="KW-1133">Transmembrane helix</keyword>
<feature type="transmembrane region" description="Helical" evidence="1">
    <location>
        <begin position="124"/>
        <end position="145"/>
    </location>
</feature>
<keyword evidence="1" id="KW-0812">Transmembrane</keyword>
<feature type="transmembrane region" description="Helical" evidence="1">
    <location>
        <begin position="96"/>
        <end position="118"/>
    </location>
</feature>
<evidence type="ECO:0000256" key="1">
    <source>
        <dbReference type="SAM" id="Phobius"/>
    </source>
</evidence>
<reference evidence="2 3" key="1">
    <citation type="submission" date="2017-03" db="EMBL/GenBank/DDBJ databases">
        <title>Genome sequencing of Shewanella japonica KCTC 22435.</title>
        <authorList>
            <person name="Kim K.M."/>
        </authorList>
    </citation>
    <scope>NUCLEOTIDE SEQUENCE [LARGE SCALE GENOMIC DNA]</scope>
    <source>
        <strain evidence="2 3">KCTC 22435</strain>
    </source>
</reference>
<feature type="transmembrane region" description="Helical" evidence="1">
    <location>
        <begin position="12"/>
        <end position="38"/>
    </location>
</feature>
<name>A0ABM6JID3_9GAMM</name>
<sequence length="234" mass="26135">MSSSIESNKHYDLHLMIIFMSLATAVISGLGIGTALIAEVARLGVSPLSIRADTLGDYMTSPLAIVYNMGLVIGGACLMLSMLARYYVFEDFYSRTITVTGATLGVLIVLIGIFPINFLEQHRFFSTGYLICTFVLHSFCFIDYFRKNSSLSASLFAFNIIGLIFSVALMYLLNWSTLDFDPCSHKAHEICWVSLVMWVLTQANILWCVLLGLTMRKMIKTQQRQLSTLTFASN</sequence>